<dbReference type="EMBL" id="LBUZ01000004">
    <property type="protein sequence ID" value="KKQ75805.1"/>
    <property type="molecule type" value="Genomic_DNA"/>
</dbReference>
<dbReference type="InterPro" id="IPR042177">
    <property type="entry name" value="Cell/Rod_1"/>
</dbReference>
<evidence type="ECO:0000256" key="3">
    <source>
        <dbReference type="ARBA" id="ARBA00022960"/>
    </source>
</evidence>
<keyword evidence="3" id="KW-0133">Cell shape</keyword>
<comment type="caution">
    <text evidence="8">The sequence shown here is derived from an EMBL/GenBank/DDBJ whole genome shotgun (WGS) entry which is preliminary data.</text>
</comment>
<keyword evidence="6" id="KW-0472">Membrane</keyword>
<proteinExistence type="inferred from homology"/>
<keyword evidence="6" id="KW-1133">Transmembrane helix</keyword>
<reference evidence="8 9" key="1">
    <citation type="journal article" date="2015" name="Nature">
        <title>rRNA introns, odd ribosomes, and small enigmatic genomes across a large radiation of phyla.</title>
        <authorList>
            <person name="Brown C.T."/>
            <person name="Hug L.A."/>
            <person name="Thomas B.C."/>
            <person name="Sharon I."/>
            <person name="Castelle C.J."/>
            <person name="Singh A."/>
            <person name="Wilkins M.J."/>
            <person name="Williams K.H."/>
            <person name="Banfield J.F."/>
        </authorList>
    </citation>
    <scope>NUCLEOTIDE SEQUENCE [LARGE SCALE GENOMIC DNA]</scope>
</reference>
<keyword evidence="5" id="KW-0175">Coiled coil</keyword>
<evidence type="ECO:0000259" key="7">
    <source>
        <dbReference type="Pfam" id="PF04085"/>
    </source>
</evidence>
<evidence type="ECO:0000313" key="8">
    <source>
        <dbReference type="EMBL" id="KKQ75805.1"/>
    </source>
</evidence>
<evidence type="ECO:0000256" key="5">
    <source>
        <dbReference type="SAM" id="Coils"/>
    </source>
</evidence>
<gene>
    <name evidence="8" type="ORF">US96_C0004G0028</name>
</gene>
<dbReference type="InterPro" id="IPR055342">
    <property type="entry name" value="MreC_beta-barrel_core"/>
</dbReference>
<dbReference type="InterPro" id="IPR007221">
    <property type="entry name" value="MreC"/>
</dbReference>
<evidence type="ECO:0000256" key="1">
    <source>
        <dbReference type="ARBA" id="ARBA00009369"/>
    </source>
</evidence>
<dbReference type="GO" id="GO:0008360">
    <property type="term" value="P:regulation of cell shape"/>
    <property type="evidence" value="ECO:0007669"/>
    <property type="project" value="UniProtKB-KW"/>
</dbReference>
<feature type="transmembrane region" description="Helical" evidence="6">
    <location>
        <begin position="6"/>
        <end position="25"/>
    </location>
</feature>
<dbReference type="PANTHER" id="PTHR34138:SF1">
    <property type="entry name" value="CELL SHAPE-DETERMINING PROTEIN MREC"/>
    <property type="match status" value="1"/>
</dbReference>
<organism evidence="8 9">
    <name type="scientific">Candidatus Woesebacteria bacterium GW2011_GWB1_38_5b</name>
    <dbReference type="NCBI Taxonomy" id="1618569"/>
    <lineage>
        <taxon>Bacteria</taxon>
        <taxon>Candidatus Woeseibacteriota</taxon>
    </lineage>
</organism>
<accession>A0A0G0KJY4</accession>
<dbReference type="Pfam" id="PF04085">
    <property type="entry name" value="MreC"/>
    <property type="match status" value="1"/>
</dbReference>
<dbReference type="GO" id="GO:0005886">
    <property type="term" value="C:plasma membrane"/>
    <property type="evidence" value="ECO:0007669"/>
    <property type="project" value="TreeGrafter"/>
</dbReference>
<dbReference type="Gene3D" id="2.40.10.340">
    <property type="entry name" value="Rod shape-determining protein MreC, domain 1"/>
    <property type="match status" value="1"/>
</dbReference>
<feature type="domain" description="Rod shape-determining protein MreC beta-barrel core" evidence="7">
    <location>
        <begin position="119"/>
        <end position="256"/>
    </location>
</feature>
<dbReference type="PANTHER" id="PTHR34138">
    <property type="entry name" value="CELL SHAPE-DETERMINING PROTEIN MREC"/>
    <property type="match status" value="1"/>
</dbReference>
<evidence type="ECO:0000256" key="6">
    <source>
        <dbReference type="SAM" id="Phobius"/>
    </source>
</evidence>
<keyword evidence="6" id="KW-0812">Transmembrane</keyword>
<comment type="similarity">
    <text evidence="1">Belongs to the MreC family.</text>
</comment>
<sequence length="258" mass="28673">MPNLKVLIILVFFSIIIFILDRYSFLNLPKKLVFYVTNPISFGIYNTGKNIGKQIHFIFAARFASQENKALKEQAAELLSENATLRKKLAETESLLSQEQHLDPRTYNLLPARPIGLGRFLKIDRGSSAGIKVGQAVIFKDNYIGKIVSLSAQAANVQILTDPDSKVAAFSLNKDGKAKGVLNGQFGTEILLDKILHEEQIGAGDLVYSEGLEGFLPRGLVLGRVGQVLERENEIFKQAKITPVFDIRDLELVFVILE</sequence>
<evidence type="ECO:0000256" key="2">
    <source>
        <dbReference type="ARBA" id="ARBA00013855"/>
    </source>
</evidence>
<evidence type="ECO:0000313" key="9">
    <source>
        <dbReference type="Proteomes" id="UP000034181"/>
    </source>
</evidence>
<name>A0A0G0KJY4_9BACT</name>
<dbReference type="PIRSF" id="PIRSF038471">
    <property type="entry name" value="MreC"/>
    <property type="match status" value="1"/>
</dbReference>
<dbReference type="Gene3D" id="2.40.10.350">
    <property type="entry name" value="Rod shape-determining protein MreC, domain 2"/>
    <property type="match status" value="1"/>
</dbReference>
<protein>
    <recommendedName>
        <fullName evidence="2">Cell shape-determining protein MreC</fullName>
    </recommendedName>
    <alternativeName>
        <fullName evidence="4">Cell shape protein MreC</fullName>
    </alternativeName>
</protein>
<evidence type="ECO:0000256" key="4">
    <source>
        <dbReference type="ARBA" id="ARBA00032089"/>
    </source>
</evidence>
<feature type="coiled-coil region" evidence="5">
    <location>
        <begin position="61"/>
        <end position="95"/>
    </location>
</feature>
<dbReference type="Proteomes" id="UP000034181">
    <property type="component" value="Unassembled WGS sequence"/>
</dbReference>
<dbReference type="InterPro" id="IPR042175">
    <property type="entry name" value="Cell/Rod_MreC_2"/>
</dbReference>
<dbReference type="AlphaFoldDB" id="A0A0G0KJY4"/>